<dbReference type="Proteomes" id="UP000198211">
    <property type="component" value="Unassembled WGS sequence"/>
</dbReference>
<dbReference type="EMBL" id="NBNE01003735">
    <property type="protein sequence ID" value="OWZ06974.1"/>
    <property type="molecule type" value="Genomic_DNA"/>
</dbReference>
<dbReference type="PANTHER" id="PTHR11439:SF467">
    <property type="entry name" value="INTEGRASE CATALYTIC DOMAIN-CONTAINING PROTEIN"/>
    <property type="match status" value="1"/>
</dbReference>
<organism evidence="1 2">
    <name type="scientific">Phytophthora megakarya</name>
    <dbReference type="NCBI Taxonomy" id="4795"/>
    <lineage>
        <taxon>Eukaryota</taxon>
        <taxon>Sar</taxon>
        <taxon>Stramenopiles</taxon>
        <taxon>Oomycota</taxon>
        <taxon>Peronosporomycetes</taxon>
        <taxon>Peronosporales</taxon>
        <taxon>Peronosporaceae</taxon>
        <taxon>Phytophthora</taxon>
    </lineage>
</organism>
<dbReference type="STRING" id="4795.A0A225VPD6"/>
<accession>A0A225VPD6</accession>
<name>A0A225VPD6_9STRA</name>
<comment type="caution">
    <text evidence="1">The sequence shown here is derived from an EMBL/GenBank/DDBJ whole genome shotgun (WGS) entry which is preliminary data.</text>
</comment>
<gene>
    <name evidence="1" type="ORF">PHMEG_00020696</name>
</gene>
<dbReference type="OrthoDB" id="126939at2759"/>
<dbReference type="AlphaFoldDB" id="A0A225VPD6"/>
<proteinExistence type="predicted"/>
<keyword evidence="2" id="KW-1185">Reference proteome</keyword>
<evidence type="ECO:0000313" key="2">
    <source>
        <dbReference type="Proteomes" id="UP000198211"/>
    </source>
</evidence>
<sequence length="111" mass="12526">MTCTRPDIANAVRSLSRHAGAYTKENYASAKRVLQYLRGTRRFWLVYRLSKAIPSEQLQLRAFTDADHANCPDTSRSVTGYVLQPNGYSFGFKSRKRSSVTDDTCKSELVA</sequence>
<evidence type="ECO:0000313" key="1">
    <source>
        <dbReference type="EMBL" id="OWZ06974.1"/>
    </source>
</evidence>
<reference evidence="2" key="1">
    <citation type="submission" date="2017-03" db="EMBL/GenBank/DDBJ databases">
        <title>Phytopthora megakarya and P. palmivora, two closely related causual agents of cacao black pod achieved similar genome size and gene model numbers by different mechanisms.</title>
        <authorList>
            <person name="Ali S."/>
            <person name="Shao J."/>
            <person name="Larry D.J."/>
            <person name="Kronmiller B."/>
            <person name="Shen D."/>
            <person name="Strem M.D."/>
            <person name="Melnick R.L."/>
            <person name="Guiltinan M.J."/>
            <person name="Tyler B.M."/>
            <person name="Meinhardt L.W."/>
            <person name="Bailey B.A."/>
        </authorList>
    </citation>
    <scope>NUCLEOTIDE SEQUENCE [LARGE SCALE GENOMIC DNA]</scope>
    <source>
        <strain evidence="2">zdho120</strain>
    </source>
</reference>
<dbReference type="PANTHER" id="PTHR11439">
    <property type="entry name" value="GAG-POL-RELATED RETROTRANSPOSON"/>
    <property type="match status" value="1"/>
</dbReference>
<protein>
    <submittedName>
        <fullName evidence="1">Putative mitochondrial protein</fullName>
    </submittedName>
</protein>